<comment type="caution">
    <text evidence="2">The sequence shown here is derived from an EMBL/GenBank/DDBJ whole genome shotgun (WGS) entry which is preliminary data.</text>
</comment>
<feature type="compositionally biased region" description="Pro residues" evidence="1">
    <location>
        <begin position="29"/>
        <end position="42"/>
    </location>
</feature>
<dbReference type="AlphaFoldDB" id="A0A8J4XL71"/>
<evidence type="ECO:0000313" key="2">
    <source>
        <dbReference type="EMBL" id="KAG0707005.1"/>
    </source>
</evidence>
<feature type="region of interest" description="Disordered" evidence="1">
    <location>
        <begin position="249"/>
        <end position="282"/>
    </location>
</feature>
<reference evidence="2" key="1">
    <citation type="submission" date="2020-07" db="EMBL/GenBank/DDBJ databases">
        <title>The High-quality genome of the commercially important snow crab, Chionoecetes opilio.</title>
        <authorList>
            <person name="Jeong J.-H."/>
            <person name="Ryu S."/>
        </authorList>
    </citation>
    <scope>NUCLEOTIDE SEQUENCE</scope>
    <source>
        <strain evidence="2">MADBK_172401_WGS</strain>
        <tissue evidence="2">Digestive gland</tissue>
    </source>
</reference>
<name>A0A8J4XL71_CHIOP</name>
<keyword evidence="3" id="KW-1185">Reference proteome</keyword>
<accession>A0A8J4XL71</accession>
<evidence type="ECO:0000256" key="1">
    <source>
        <dbReference type="SAM" id="MobiDB-lite"/>
    </source>
</evidence>
<dbReference type="EMBL" id="JACEEZ010024888">
    <property type="protein sequence ID" value="KAG0707005.1"/>
    <property type="molecule type" value="Genomic_DNA"/>
</dbReference>
<feature type="region of interest" description="Disordered" evidence="1">
    <location>
        <begin position="17"/>
        <end position="47"/>
    </location>
</feature>
<organism evidence="2 3">
    <name type="scientific">Chionoecetes opilio</name>
    <name type="common">Atlantic snow crab</name>
    <name type="synonym">Cancer opilio</name>
    <dbReference type="NCBI Taxonomy" id="41210"/>
    <lineage>
        <taxon>Eukaryota</taxon>
        <taxon>Metazoa</taxon>
        <taxon>Ecdysozoa</taxon>
        <taxon>Arthropoda</taxon>
        <taxon>Crustacea</taxon>
        <taxon>Multicrustacea</taxon>
        <taxon>Malacostraca</taxon>
        <taxon>Eumalacostraca</taxon>
        <taxon>Eucarida</taxon>
        <taxon>Decapoda</taxon>
        <taxon>Pleocyemata</taxon>
        <taxon>Brachyura</taxon>
        <taxon>Eubrachyura</taxon>
        <taxon>Majoidea</taxon>
        <taxon>Majidae</taxon>
        <taxon>Chionoecetes</taxon>
    </lineage>
</organism>
<feature type="compositionally biased region" description="Polar residues" evidence="1">
    <location>
        <begin position="267"/>
        <end position="282"/>
    </location>
</feature>
<gene>
    <name evidence="2" type="ORF">GWK47_024203</name>
</gene>
<dbReference type="Proteomes" id="UP000770661">
    <property type="component" value="Unassembled WGS sequence"/>
</dbReference>
<protein>
    <submittedName>
        <fullName evidence="2">Uncharacterized protein</fullName>
    </submittedName>
</protein>
<proteinExistence type="predicted"/>
<evidence type="ECO:0000313" key="3">
    <source>
        <dbReference type="Proteomes" id="UP000770661"/>
    </source>
</evidence>
<sequence length="282" mass="29959">MVVLETRQTILRESQAWNRTTGTGRPLPSTVPPVTPAPPPSLPGQLTEDRHKSVEAEHLLPYPVVSEGNPPLHTSTLGLALTARTRLFSGGALDLRWQMGKSVSGRSLSRVAPSLAAGRQPGSLQWSGSSAISLPHSMLSLFSLTSPIRCLKPFTRSHRRSLMFPARSFVLPLCLPASTSSSPRSWTTRMNKATDIHAGNACHYSLKIDPATGRELTVWPCVGCSAPSGGGRGGARVSARCTNRQTPLAAAAGTHDGNISPGPTPSSPRCTRQQKAPLTCHS</sequence>